<dbReference type="Pfam" id="PF09229">
    <property type="entry name" value="Aha1_N"/>
    <property type="match status" value="1"/>
</dbReference>
<dbReference type="InterPro" id="IPR023393">
    <property type="entry name" value="START-like_dom_sf"/>
</dbReference>
<dbReference type="OMA" id="GDCEVNQ"/>
<evidence type="ECO:0000313" key="3">
    <source>
        <dbReference type="EMBL" id="KCV72668.1"/>
    </source>
</evidence>
<dbReference type="GO" id="GO:0006457">
    <property type="term" value="P:protein folding"/>
    <property type="evidence" value="ECO:0007669"/>
    <property type="project" value="TreeGrafter"/>
</dbReference>
<dbReference type="GeneID" id="20524973"/>
<dbReference type="Pfam" id="PF08327">
    <property type="entry name" value="AHSA1"/>
    <property type="match status" value="1"/>
</dbReference>
<dbReference type="PANTHER" id="PTHR13009:SF22">
    <property type="entry name" value="LD43819P"/>
    <property type="match status" value="1"/>
</dbReference>
<dbReference type="GO" id="GO:0005829">
    <property type="term" value="C:cytosol"/>
    <property type="evidence" value="ECO:0007669"/>
    <property type="project" value="TreeGrafter"/>
</dbReference>
<dbReference type="AlphaFoldDB" id="A0A058ZFG1"/>
<dbReference type="EMBL" id="KB932201">
    <property type="protein sequence ID" value="KCV72668.1"/>
    <property type="molecule type" value="Genomic_DNA"/>
</dbReference>
<dbReference type="Gene3D" id="3.30.530.20">
    <property type="match status" value="1"/>
</dbReference>
<evidence type="ECO:0000256" key="1">
    <source>
        <dbReference type="ARBA" id="ARBA00006817"/>
    </source>
</evidence>
<dbReference type="eggNOG" id="KOG2936">
    <property type="taxonomic scope" value="Eukaryota"/>
</dbReference>
<evidence type="ECO:0000259" key="2">
    <source>
        <dbReference type="SMART" id="SM01000"/>
    </source>
</evidence>
<proteinExistence type="inferred from homology"/>
<protein>
    <recommendedName>
        <fullName evidence="2">Activator of Hsp90 ATPase AHSA1-like N-terminal domain-containing protein</fullName>
    </recommendedName>
</protein>
<dbReference type="GO" id="GO:0051087">
    <property type="term" value="F:protein-folding chaperone binding"/>
    <property type="evidence" value="ECO:0007669"/>
    <property type="project" value="InterPro"/>
</dbReference>
<evidence type="ECO:0000313" key="4">
    <source>
        <dbReference type="Proteomes" id="UP000030693"/>
    </source>
</evidence>
<feature type="domain" description="Activator of Hsp90 ATPase AHSA1-like N-terminal" evidence="2">
    <location>
        <begin position="29"/>
        <end position="168"/>
    </location>
</feature>
<gene>
    <name evidence="3" type="ORF">H696_00248</name>
</gene>
<dbReference type="STRING" id="691883.A0A058ZFG1"/>
<name>A0A058ZFG1_FONAL</name>
<sequence length="352" mass="38191">MAKWGQGDPRWIVEERPDSTNVNNWHWSETNVYPWASEHLGKHFTQLEVPSSDPEWTFLIKSLEKVEGDVSLINRKGRIRTIFDLTLNFQWKATLASDPETTVSGNLKLMDFNQEETASDADFNITVTGSSPHATKLRQLVRRDVLGAVVGFLIGAFMEDLKVQFTGSVLLPTHSTSSGDLPAAPKAAAPTPVPAAATAASTAPAPAAAKKPAAKDTVSVTVTADLLAPPEEIFDVFTRAERARPWAQNGVVLSPVEGAPFTLLNGSVAGEMVSLDRPGTIIQKWRLSSWPASQAADAKITLVPGERPGSPTKVTVKLVGVCREDQERVRACWNQGVFESIRRAFGWGSAQI</sequence>
<keyword evidence="4" id="KW-1185">Reference proteome</keyword>
<dbReference type="InterPro" id="IPR015310">
    <property type="entry name" value="AHSA1-like_N"/>
</dbReference>
<dbReference type="InterPro" id="IPR013538">
    <property type="entry name" value="ASHA1/2-like_C"/>
</dbReference>
<dbReference type="SMART" id="SM01000">
    <property type="entry name" value="Aha1_N"/>
    <property type="match status" value="1"/>
</dbReference>
<dbReference type="SUPFAM" id="SSF103111">
    <property type="entry name" value="Activator of Hsp90 ATPase, Aha1"/>
    <property type="match status" value="1"/>
</dbReference>
<dbReference type="Proteomes" id="UP000030693">
    <property type="component" value="Unassembled WGS sequence"/>
</dbReference>
<dbReference type="PANTHER" id="PTHR13009">
    <property type="entry name" value="HEAT SHOCK PROTEIN 90 HSP90 CO-CHAPERONE AHA-1"/>
    <property type="match status" value="1"/>
</dbReference>
<comment type="similarity">
    <text evidence="1">Belongs to the AHA1 family.</text>
</comment>
<dbReference type="SUPFAM" id="SSF55961">
    <property type="entry name" value="Bet v1-like"/>
    <property type="match status" value="1"/>
</dbReference>
<dbReference type="GO" id="GO:0001671">
    <property type="term" value="F:ATPase activator activity"/>
    <property type="evidence" value="ECO:0007669"/>
    <property type="project" value="InterPro"/>
</dbReference>
<accession>A0A058ZFG1</accession>
<reference evidence="3" key="1">
    <citation type="submission" date="2013-04" db="EMBL/GenBank/DDBJ databases">
        <title>The Genome Sequence of Fonticula alba ATCC 38817.</title>
        <authorList>
            <consortium name="The Broad Institute Genomics Platform"/>
            <person name="Russ C."/>
            <person name="Cuomo C."/>
            <person name="Burger G."/>
            <person name="Gray M.W."/>
            <person name="Holland P.W.H."/>
            <person name="King N."/>
            <person name="Lang F.B.F."/>
            <person name="Roger A.J."/>
            <person name="Ruiz-Trillo I."/>
            <person name="Brown M."/>
            <person name="Walker B."/>
            <person name="Young S."/>
            <person name="Zeng Q."/>
            <person name="Gargeya S."/>
            <person name="Fitzgerald M."/>
            <person name="Haas B."/>
            <person name="Abouelleil A."/>
            <person name="Allen A.W."/>
            <person name="Alvarado L."/>
            <person name="Arachchi H.M."/>
            <person name="Berlin A.M."/>
            <person name="Chapman S.B."/>
            <person name="Gainer-Dewar J."/>
            <person name="Goldberg J."/>
            <person name="Griggs A."/>
            <person name="Gujja S."/>
            <person name="Hansen M."/>
            <person name="Howarth C."/>
            <person name="Imamovic A."/>
            <person name="Ireland A."/>
            <person name="Larimer J."/>
            <person name="McCowan C."/>
            <person name="Murphy C."/>
            <person name="Pearson M."/>
            <person name="Poon T.W."/>
            <person name="Priest M."/>
            <person name="Roberts A."/>
            <person name="Saif S."/>
            <person name="Shea T."/>
            <person name="Sisk P."/>
            <person name="Sykes S."/>
            <person name="Wortman J."/>
            <person name="Nusbaum C."/>
            <person name="Birren B."/>
        </authorList>
    </citation>
    <scope>NUCLEOTIDE SEQUENCE [LARGE SCALE GENOMIC DNA]</scope>
    <source>
        <strain evidence="3">ATCC 38817</strain>
    </source>
</reference>
<dbReference type="RefSeq" id="XP_009492369.1">
    <property type="nucleotide sequence ID" value="XM_009494094.1"/>
</dbReference>
<dbReference type="InterPro" id="IPR036338">
    <property type="entry name" value="Aha1"/>
</dbReference>
<dbReference type="Gene3D" id="3.15.10.20">
    <property type="entry name" value="Activator of Hsp90 ATPase Aha1, N-terminal domain"/>
    <property type="match status" value="1"/>
</dbReference>
<organism evidence="3">
    <name type="scientific">Fonticula alba</name>
    <name type="common">Slime mold</name>
    <dbReference type="NCBI Taxonomy" id="691883"/>
    <lineage>
        <taxon>Eukaryota</taxon>
        <taxon>Rotosphaerida</taxon>
        <taxon>Fonticulaceae</taxon>
        <taxon>Fonticula</taxon>
    </lineage>
</organism>
<dbReference type="OrthoDB" id="567237at2759"/>